<comment type="caution">
    <text evidence="1">The sequence shown here is derived from an EMBL/GenBank/DDBJ whole genome shotgun (WGS) entry which is preliminary data.</text>
</comment>
<organism evidence="1 2">
    <name type="scientific">Staurois parvus</name>
    <dbReference type="NCBI Taxonomy" id="386267"/>
    <lineage>
        <taxon>Eukaryota</taxon>
        <taxon>Metazoa</taxon>
        <taxon>Chordata</taxon>
        <taxon>Craniata</taxon>
        <taxon>Vertebrata</taxon>
        <taxon>Euteleostomi</taxon>
        <taxon>Amphibia</taxon>
        <taxon>Batrachia</taxon>
        <taxon>Anura</taxon>
        <taxon>Neobatrachia</taxon>
        <taxon>Ranoidea</taxon>
        <taxon>Ranidae</taxon>
        <taxon>Staurois</taxon>
    </lineage>
</organism>
<proteinExistence type="predicted"/>
<name>A0ABN9HL55_9NEOB</name>
<evidence type="ECO:0000313" key="2">
    <source>
        <dbReference type="Proteomes" id="UP001162483"/>
    </source>
</evidence>
<dbReference type="Proteomes" id="UP001162483">
    <property type="component" value="Unassembled WGS sequence"/>
</dbReference>
<feature type="non-terminal residue" evidence="1">
    <location>
        <position position="81"/>
    </location>
</feature>
<protein>
    <submittedName>
        <fullName evidence="1">Uncharacterized protein</fullName>
    </submittedName>
</protein>
<gene>
    <name evidence="1" type="ORF">SPARVUS_LOCUS16301408</name>
</gene>
<evidence type="ECO:0000313" key="1">
    <source>
        <dbReference type="EMBL" id="CAI9622513.1"/>
    </source>
</evidence>
<accession>A0ABN9HL55</accession>
<sequence>MLPSGTTAMQTNLMQCAAYGLSTDRLTPHPFNLCSNAGSTYTSISQRQPLDMKLSTCTQHGEACSEWKLVLLNHCIVLAIF</sequence>
<dbReference type="EMBL" id="CATNWA010021394">
    <property type="protein sequence ID" value="CAI9622513.1"/>
    <property type="molecule type" value="Genomic_DNA"/>
</dbReference>
<keyword evidence="2" id="KW-1185">Reference proteome</keyword>
<reference evidence="1" key="1">
    <citation type="submission" date="2023-05" db="EMBL/GenBank/DDBJ databases">
        <authorList>
            <person name="Stuckert A."/>
        </authorList>
    </citation>
    <scope>NUCLEOTIDE SEQUENCE</scope>
</reference>